<dbReference type="Proteomes" id="UP000008783">
    <property type="component" value="Unassembled WGS sequence"/>
</dbReference>
<protein>
    <submittedName>
        <fullName evidence="1">Uncharacterized protein</fullName>
    </submittedName>
</protein>
<reference evidence="2" key="2">
    <citation type="journal article" date="2011" name="Proc. Natl. Acad. Sci. U.S.A.">
        <title>Obligate biotrophy features unraveled by the genomic analysis of rust fungi.</title>
        <authorList>
            <person name="Duplessis S."/>
            <person name="Cuomo C.A."/>
            <person name="Lin Y.-C."/>
            <person name="Aerts A."/>
            <person name="Tisserant E."/>
            <person name="Veneault-Fourrey C."/>
            <person name="Joly D.L."/>
            <person name="Hacquard S."/>
            <person name="Amselem J."/>
            <person name="Cantarel B.L."/>
            <person name="Chiu R."/>
            <person name="Coutinho P.M."/>
            <person name="Feau N."/>
            <person name="Field M."/>
            <person name="Frey P."/>
            <person name="Gelhaye E."/>
            <person name="Goldberg J."/>
            <person name="Grabherr M.G."/>
            <person name="Kodira C.D."/>
            <person name="Kohler A."/>
            <person name="Kuees U."/>
            <person name="Lindquist E.A."/>
            <person name="Lucas S.M."/>
            <person name="Mago R."/>
            <person name="Mauceli E."/>
            <person name="Morin E."/>
            <person name="Murat C."/>
            <person name="Pangilinan J.L."/>
            <person name="Park R."/>
            <person name="Pearson M."/>
            <person name="Quesneville H."/>
            <person name="Rouhier N."/>
            <person name="Sakthikumar S."/>
            <person name="Salamov A.A."/>
            <person name="Schmutz J."/>
            <person name="Selles B."/>
            <person name="Shapiro H."/>
            <person name="Tanguay P."/>
            <person name="Tuskan G.A."/>
            <person name="Henrissat B."/>
            <person name="Van de Peer Y."/>
            <person name="Rouze P."/>
            <person name="Ellis J.G."/>
            <person name="Dodds P.N."/>
            <person name="Schein J.E."/>
            <person name="Zhong S."/>
            <person name="Hamelin R.C."/>
            <person name="Grigoriev I.V."/>
            <person name="Szabo L.J."/>
            <person name="Martin F."/>
        </authorList>
    </citation>
    <scope>NUCLEOTIDE SEQUENCE [LARGE SCALE GENOMIC DNA]</scope>
    <source>
        <strain evidence="2">CRL 75-36-700-3 / race SCCL</strain>
    </source>
</reference>
<keyword evidence="2" id="KW-1185">Reference proteome</keyword>
<reference key="1">
    <citation type="submission" date="2007-01" db="EMBL/GenBank/DDBJ databases">
        <title>The Genome Sequence of Puccinia graminis f. sp. tritici Strain CRL 75-36-700-3.</title>
        <authorList>
            <consortium name="The Broad Institute Genome Sequencing Platform"/>
            <person name="Birren B."/>
            <person name="Lander E."/>
            <person name="Galagan J."/>
            <person name="Nusbaum C."/>
            <person name="Devon K."/>
            <person name="Cuomo C."/>
            <person name="Jaffe D."/>
            <person name="Butler J."/>
            <person name="Alvarez P."/>
            <person name="Gnerre S."/>
            <person name="Grabherr M."/>
            <person name="Mauceli E."/>
            <person name="Brockman W."/>
            <person name="Young S."/>
            <person name="LaButti K."/>
            <person name="Sykes S."/>
            <person name="DeCaprio D."/>
            <person name="Crawford M."/>
            <person name="Koehrsen M."/>
            <person name="Engels R."/>
            <person name="Montgomery P."/>
            <person name="Pearson M."/>
            <person name="Howarth C."/>
            <person name="Larson L."/>
            <person name="White J."/>
            <person name="Zeng Q."/>
            <person name="Kodira C."/>
            <person name="Yandava C."/>
            <person name="Alvarado L."/>
            <person name="O'Leary S."/>
            <person name="Szabo L."/>
            <person name="Dean R."/>
            <person name="Schein J."/>
        </authorList>
    </citation>
    <scope>NUCLEOTIDE SEQUENCE</scope>
    <source>
        <strain>CRL 75-36-700-3</strain>
    </source>
</reference>
<dbReference type="GeneID" id="10543494"/>
<dbReference type="InParanoid" id="E3L9N7"/>
<dbReference type="RefSeq" id="XP_003337681.1">
    <property type="nucleotide sequence ID" value="XM_003337633.1"/>
</dbReference>
<organism evidence="1 2">
    <name type="scientific">Puccinia graminis f. sp. tritici (strain CRL 75-36-700-3 / race SCCL)</name>
    <name type="common">Black stem rust fungus</name>
    <dbReference type="NCBI Taxonomy" id="418459"/>
    <lineage>
        <taxon>Eukaryota</taxon>
        <taxon>Fungi</taxon>
        <taxon>Dikarya</taxon>
        <taxon>Basidiomycota</taxon>
        <taxon>Pucciniomycotina</taxon>
        <taxon>Pucciniomycetes</taxon>
        <taxon>Pucciniales</taxon>
        <taxon>Pucciniaceae</taxon>
        <taxon>Puccinia</taxon>
    </lineage>
</organism>
<dbReference type="HOGENOM" id="CLU_1050256_0_0_1"/>
<name>E3L9N7_PUCGT</name>
<evidence type="ECO:0000313" key="1">
    <source>
        <dbReference type="EMBL" id="EFP93262.1"/>
    </source>
</evidence>
<proteinExistence type="predicted"/>
<sequence>MTGISIRLGAHGLFRVLKVEAYEHTYKTTPQGRFLPRGNVDPTGDANHVKSTRSALQKFGKLRKQSFQVNLTSEGGVNDQVHADQRLSILILDAQPWSVLGVQFPVLSFGGVANSVSVAMGAPLWAPRHILGMQPWTNPWSPLNPVDWRVLVQPPAVAACGLPVKNWCRSTLYTVFMTGGIPPVIKTVHHLKGRREPSSLNKATRLVQQHMINLDDFDAVNFFGYLSFFPFCPYNFLIIVMSDSAVMDLTELEIIEANKKRSQYV</sequence>
<dbReference type="KEGG" id="pgr:PGTG_19309"/>
<dbReference type="VEuPathDB" id="FungiDB:PGTG_19309"/>
<gene>
    <name evidence="1" type="ORF">PGTG_19309</name>
</gene>
<dbReference type="EMBL" id="DS178387">
    <property type="protein sequence ID" value="EFP93262.1"/>
    <property type="molecule type" value="Genomic_DNA"/>
</dbReference>
<dbReference type="AlphaFoldDB" id="E3L9N7"/>
<evidence type="ECO:0000313" key="2">
    <source>
        <dbReference type="Proteomes" id="UP000008783"/>
    </source>
</evidence>
<accession>E3L9N7</accession>